<dbReference type="AlphaFoldDB" id="A0AAV7XES2"/>
<feature type="compositionally biased region" description="Low complexity" evidence="1">
    <location>
        <begin position="257"/>
        <end position="281"/>
    </location>
</feature>
<feature type="region of interest" description="Disordered" evidence="1">
    <location>
        <begin position="116"/>
        <end position="191"/>
    </location>
</feature>
<feature type="compositionally biased region" description="Low complexity" evidence="1">
    <location>
        <begin position="116"/>
        <end position="133"/>
    </location>
</feature>
<feature type="compositionally biased region" description="Polar residues" evidence="1">
    <location>
        <begin position="385"/>
        <end position="414"/>
    </location>
</feature>
<feature type="compositionally biased region" description="Basic and acidic residues" evidence="1">
    <location>
        <begin position="336"/>
        <end position="345"/>
    </location>
</feature>
<organism evidence="2 3">
    <name type="scientific">Megalurothrips usitatus</name>
    <name type="common">bean blossom thrips</name>
    <dbReference type="NCBI Taxonomy" id="439358"/>
    <lineage>
        <taxon>Eukaryota</taxon>
        <taxon>Metazoa</taxon>
        <taxon>Ecdysozoa</taxon>
        <taxon>Arthropoda</taxon>
        <taxon>Hexapoda</taxon>
        <taxon>Insecta</taxon>
        <taxon>Pterygota</taxon>
        <taxon>Neoptera</taxon>
        <taxon>Paraneoptera</taxon>
        <taxon>Thysanoptera</taxon>
        <taxon>Terebrantia</taxon>
        <taxon>Thripoidea</taxon>
        <taxon>Thripidae</taxon>
        <taxon>Megalurothrips</taxon>
    </lineage>
</organism>
<gene>
    <name evidence="2" type="ORF">ONE63_002299</name>
</gene>
<evidence type="ECO:0008006" key="4">
    <source>
        <dbReference type="Google" id="ProtNLM"/>
    </source>
</evidence>
<feature type="compositionally biased region" description="Low complexity" evidence="1">
    <location>
        <begin position="289"/>
        <end position="300"/>
    </location>
</feature>
<protein>
    <recommendedName>
        <fullName evidence="4">Mucin-5AC-like</fullName>
    </recommendedName>
</protein>
<keyword evidence="3" id="KW-1185">Reference proteome</keyword>
<evidence type="ECO:0000313" key="3">
    <source>
        <dbReference type="Proteomes" id="UP001075354"/>
    </source>
</evidence>
<feature type="region of interest" description="Disordered" evidence="1">
    <location>
        <begin position="257"/>
        <end position="353"/>
    </location>
</feature>
<feature type="compositionally biased region" description="Basic and acidic residues" evidence="1">
    <location>
        <begin position="160"/>
        <end position="172"/>
    </location>
</feature>
<feature type="region of interest" description="Disordered" evidence="1">
    <location>
        <begin position="374"/>
        <end position="423"/>
    </location>
</feature>
<feature type="region of interest" description="Disordered" evidence="1">
    <location>
        <begin position="20"/>
        <end position="40"/>
    </location>
</feature>
<accession>A0AAV7XES2</accession>
<proteinExistence type="predicted"/>
<dbReference type="Proteomes" id="UP001075354">
    <property type="component" value="Chromosome 12"/>
</dbReference>
<evidence type="ECO:0000313" key="2">
    <source>
        <dbReference type="EMBL" id="KAJ1521970.1"/>
    </source>
</evidence>
<comment type="caution">
    <text evidence="2">The sequence shown here is derived from an EMBL/GenBank/DDBJ whole genome shotgun (WGS) entry which is preliminary data.</text>
</comment>
<dbReference type="EMBL" id="JAPTSV010000012">
    <property type="protein sequence ID" value="KAJ1521970.1"/>
    <property type="molecule type" value="Genomic_DNA"/>
</dbReference>
<name>A0AAV7XES2_9NEOP</name>
<sequence length="423" mass="43520">MDSQMQTRFFNHILKFFSAPSRDERSQPQSPGSDAGLGCVGDAAGTSPDVPVLLQLLHASGFLVKYSDKSDWGGTTHGCRVIVMCKRSGTRVVLDGEGPCTCPSESGMGQLLDAVRAGPPASRAPSPTPSTAGMLEDPMNGLAARDVPEAPVPLARQRTWSRDDLAKAESAEARPAGSPRGSRRLSAPPAQSAWATFDGDELNVMAATDLLQEAMSLLAGVKKVNLRNTPLVSTRRVAANVPRRASSGTFAVPLRPLSRASSSSSGLASSRSTSSLQSVHSDTPRPVKPAGSDSGGAAAASGGGLRGPGPASVALRRTVSASVGSAARTGTPAARTKSEAAKRGTGESNVSSARTLISRVPSLLKAPTAGLVNKGTARTPLRSGIKTNASLPVTKSQPARSQPAPTQAPLTCPQSPERESIKL</sequence>
<reference evidence="2" key="1">
    <citation type="submission" date="2022-12" db="EMBL/GenBank/DDBJ databases">
        <title>Chromosome-level genome assembly of the bean flower thrips Megalurothrips usitatus.</title>
        <authorList>
            <person name="Ma L."/>
            <person name="Liu Q."/>
            <person name="Li H."/>
            <person name="Cai W."/>
        </authorList>
    </citation>
    <scope>NUCLEOTIDE SEQUENCE</scope>
    <source>
        <strain evidence="2">Cailab_2022a</strain>
    </source>
</reference>
<evidence type="ECO:0000256" key="1">
    <source>
        <dbReference type="SAM" id="MobiDB-lite"/>
    </source>
</evidence>